<protein>
    <submittedName>
        <fullName evidence="4">DEBR0S1_19614g1_1</fullName>
    </submittedName>
</protein>
<evidence type="ECO:0000256" key="2">
    <source>
        <dbReference type="SAM" id="Phobius"/>
    </source>
</evidence>
<gene>
    <name evidence="4" type="ORF">DEBR0S1_19614G</name>
</gene>
<accession>A0A7D9H063</accession>
<dbReference type="Proteomes" id="UP000478008">
    <property type="component" value="Unassembled WGS sequence"/>
</dbReference>
<keyword evidence="5" id="KW-1185">Reference proteome</keyword>
<feature type="domain" description="Calcineurin-like phosphoesterase" evidence="3">
    <location>
        <begin position="155"/>
        <end position="232"/>
    </location>
</feature>
<dbReference type="GO" id="GO:0006798">
    <property type="term" value="P:polyphosphate catabolic process"/>
    <property type="evidence" value="ECO:0007669"/>
    <property type="project" value="TreeGrafter"/>
</dbReference>
<organism evidence="4 5">
    <name type="scientific">Dekkera bruxellensis</name>
    <name type="common">Brettanomyces custersii</name>
    <dbReference type="NCBI Taxonomy" id="5007"/>
    <lineage>
        <taxon>Eukaryota</taxon>
        <taxon>Fungi</taxon>
        <taxon>Dikarya</taxon>
        <taxon>Ascomycota</taxon>
        <taxon>Saccharomycotina</taxon>
        <taxon>Pichiomycetes</taxon>
        <taxon>Pichiales</taxon>
        <taxon>Pichiaceae</taxon>
        <taxon>Brettanomyces</taxon>
    </lineage>
</organism>
<dbReference type="PANTHER" id="PTHR42850:SF4">
    <property type="entry name" value="ZINC-DEPENDENT ENDOPOLYPHOSPHATASE"/>
    <property type="match status" value="1"/>
</dbReference>
<dbReference type="InterPro" id="IPR029052">
    <property type="entry name" value="Metallo-depent_PP-like"/>
</dbReference>
<dbReference type="SUPFAM" id="SSF56300">
    <property type="entry name" value="Metallo-dependent phosphatases"/>
    <property type="match status" value="1"/>
</dbReference>
<keyword evidence="2" id="KW-0472">Membrane</keyword>
<dbReference type="AlphaFoldDB" id="A0A7D9H063"/>
<keyword evidence="2" id="KW-0812">Transmembrane</keyword>
<evidence type="ECO:0000256" key="1">
    <source>
        <dbReference type="SAM" id="MobiDB-lite"/>
    </source>
</evidence>
<dbReference type="InterPro" id="IPR050126">
    <property type="entry name" value="Ap4A_hydrolase"/>
</dbReference>
<dbReference type="PANTHER" id="PTHR42850">
    <property type="entry name" value="METALLOPHOSPHOESTERASE"/>
    <property type="match status" value="1"/>
</dbReference>
<dbReference type="GO" id="GO:0005737">
    <property type="term" value="C:cytoplasm"/>
    <property type="evidence" value="ECO:0007669"/>
    <property type="project" value="TreeGrafter"/>
</dbReference>
<dbReference type="EMBL" id="CABFWN010000001">
    <property type="protein sequence ID" value="VUG16549.1"/>
    <property type="molecule type" value="Genomic_DNA"/>
</dbReference>
<proteinExistence type="predicted"/>
<evidence type="ECO:0000313" key="5">
    <source>
        <dbReference type="Proteomes" id="UP000478008"/>
    </source>
</evidence>
<reference evidence="4 5" key="1">
    <citation type="submission" date="2019-07" db="EMBL/GenBank/DDBJ databases">
        <authorList>
            <person name="Friedrich A."/>
            <person name="Schacherer J."/>
        </authorList>
    </citation>
    <scope>NUCLEOTIDE SEQUENCE [LARGE SCALE GENOMIC DNA]</scope>
</reference>
<feature type="transmembrane region" description="Helical" evidence="2">
    <location>
        <begin position="34"/>
        <end position="55"/>
    </location>
</feature>
<evidence type="ECO:0000313" key="4">
    <source>
        <dbReference type="EMBL" id="VUG16549.1"/>
    </source>
</evidence>
<dbReference type="InterPro" id="IPR004843">
    <property type="entry name" value="Calcineurin-like_PHP"/>
</dbReference>
<evidence type="ECO:0000259" key="3">
    <source>
        <dbReference type="Pfam" id="PF00149"/>
    </source>
</evidence>
<dbReference type="GO" id="GO:0016791">
    <property type="term" value="F:phosphatase activity"/>
    <property type="evidence" value="ECO:0007669"/>
    <property type="project" value="TreeGrafter"/>
</dbReference>
<dbReference type="Pfam" id="PF00149">
    <property type="entry name" value="Metallophos"/>
    <property type="match status" value="1"/>
</dbReference>
<dbReference type="GO" id="GO:0000298">
    <property type="term" value="F:endopolyphosphatase activity"/>
    <property type="evidence" value="ECO:0007669"/>
    <property type="project" value="TreeGrafter"/>
</dbReference>
<sequence length="450" mass="51816">MTVENTEATPLVENEDENSQYEELSHTKSPLYRYSMFALSAIIGIPILYFFLVFLPNEAPDSENIYDLAVASKPKVYLHPVIRPSKVKAESEFASEYGEELNGDVEFLKDPDSPLKKIPNIPKWEYLSSQSELFKSHLEQLTEKEFDGSERPVKRLILVGDIHGSFKPLMRLLKRVKYNAKYDEVLMLGDFLAKGKHSTEVLDWAVKNQIGCVLGNHEIEILKRYAQFHGLPKLTFVGRHGREMNETMKSEIDIKETYDLDDLMRIAKHLTPKQIEYLRECPLIRELGPVPHLTNRKQTHYFDYPAEGFAVHAGLMWNVKNAHEQNPVYVTTMRNLLPPNWTEATENKHDQVDGVKSEPWTKHWNLFQDLQVRKQLENKTESTFMLGKKVYYGHDAGRGLRFKPYSTGLDSGCVYGVALSSEILWAEVEQSAKSEDSKVVYKHQFVQVSC</sequence>
<dbReference type="Gene3D" id="3.60.21.10">
    <property type="match status" value="1"/>
</dbReference>
<name>A0A7D9H063_DEKBR</name>
<feature type="region of interest" description="Disordered" evidence="1">
    <location>
        <begin position="1"/>
        <end position="21"/>
    </location>
</feature>
<keyword evidence="2" id="KW-1133">Transmembrane helix</keyword>